<dbReference type="InterPro" id="IPR004404">
    <property type="entry name" value="DihydroxyA_deHydtase"/>
</dbReference>
<comment type="similarity">
    <text evidence="2">Belongs to the IlvD/Edd family.</text>
</comment>
<dbReference type="Gene3D" id="3.50.30.80">
    <property type="entry name" value="IlvD/EDD C-terminal domain-like"/>
    <property type="match status" value="1"/>
</dbReference>
<organism evidence="18">
    <name type="scientific">marine sediment metagenome</name>
    <dbReference type="NCBI Taxonomy" id="412755"/>
    <lineage>
        <taxon>unclassified sequences</taxon>
        <taxon>metagenomes</taxon>
        <taxon>ecological metagenomes</taxon>
    </lineage>
</organism>
<evidence type="ECO:0000256" key="12">
    <source>
        <dbReference type="ARBA" id="ARBA00029436"/>
    </source>
</evidence>
<comment type="cofactor">
    <cofactor evidence="15">
        <name>[2Fe-2S] cluster</name>
        <dbReference type="ChEBI" id="CHEBI:190135"/>
    </cofactor>
</comment>
<evidence type="ECO:0000256" key="4">
    <source>
        <dbReference type="ARBA" id="ARBA00022714"/>
    </source>
</evidence>
<dbReference type="PANTHER" id="PTHR43661">
    <property type="entry name" value="D-XYLONATE DEHYDRATASE"/>
    <property type="match status" value="1"/>
</dbReference>
<evidence type="ECO:0000256" key="14">
    <source>
        <dbReference type="ARBA" id="ARBA00029490"/>
    </source>
</evidence>
<protein>
    <recommendedName>
        <fullName evidence="14">dihydroxy-acid dehydratase</fullName>
        <ecNumber evidence="14">4.2.1.9</ecNumber>
    </recommendedName>
</protein>
<evidence type="ECO:0000256" key="7">
    <source>
        <dbReference type="ARBA" id="ARBA00023004"/>
    </source>
</evidence>
<keyword evidence="6" id="KW-0460">Magnesium</keyword>
<dbReference type="GO" id="GO:0051537">
    <property type="term" value="F:2 iron, 2 sulfur cluster binding"/>
    <property type="evidence" value="ECO:0007669"/>
    <property type="project" value="UniProtKB-KW"/>
</dbReference>
<keyword evidence="10" id="KW-0100">Branched-chain amino acid biosynthesis</keyword>
<evidence type="ECO:0000259" key="16">
    <source>
        <dbReference type="Pfam" id="PF00920"/>
    </source>
</evidence>
<dbReference type="AlphaFoldDB" id="A0A0F9EUM1"/>
<dbReference type="InterPro" id="IPR000581">
    <property type="entry name" value="ILV_EDD_N"/>
</dbReference>
<dbReference type="InterPro" id="IPR042096">
    <property type="entry name" value="Dihydro-acid_dehy_C"/>
</dbReference>
<keyword evidence="4" id="KW-0001">2Fe-2S</keyword>
<evidence type="ECO:0000313" key="18">
    <source>
        <dbReference type="EMBL" id="KKL77763.1"/>
    </source>
</evidence>
<gene>
    <name evidence="18" type="ORF">LCGC14_2031640</name>
</gene>
<comment type="catalytic activity">
    <reaction evidence="11">
        <text>(2R)-2,3-dihydroxy-3-methylbutanoate = 3-methyl-2-oxobutanoate + H2O</text>
        <dbReference type="Rhea" id="RHEA:24809"/>
        <dbReference type="ChEBI" id="CHEBI:11851"/>
        <dbReference type="ChEBI" id="CHEBI:15377"/>
        <dbReference type="ChEBI" id="CHEBI:49072"/>
        <dbReference type="EC" id="4.2.1.9"/>
    </reaction>
    <physiologicalReaction direction="left-to-right" evidence="11">
        <dbReference type="Rhea" id="RHEA:24810"/>
    </physiologicalReaction>
</comment>
<sequence length="556" mass="60586">MNDNNIDLKIRSKSLFDGISKTPFRHGKRELLKALGLDDQDIDKKPFIGVVNTWNELNPGHKHLRGLSEAVKYGILEAGGVPFEFCTIGACDGLAMGTIGMRSILPQREVIVDSIELMVEAHRLDAMVTLSSCDKINPAVLMAAIRLDIPTICVPGGANLYEVRFMPGYKGIAPENYEDFTHKFGCITCATYGACEGMGTANTTQCLMETFGMTLPNAGTIPAMTQMKYMIAKNSGKRIIELLKNRITPSQIMTKKSLENAVIVDLAIGGSTNSTLHLPAIANEMGIDFDLELFNDYNKKIPTIVNVTPSGDYGTVDLYKAGGIPAVLSRLKDFLHLDCLTVSGKTIGEIIRKAKVLDEKIIKPLNDPVFPEGGTVILKGNLAPEGAVVKQSAIKNKDMLKFEGPAICFNSEQDVIDSLTSDQVQNNSVILVRYEGPKGGPGMPELLAVTMTLVRKRDLDKVALITDGRFSGYTSGPCIGHVSPEAYVGGPIAIVRDGDIINIDIPNRTLDVNITNDDIQERLVKWKPFKKDIKSKALLKYRRLVSSAAEGAILKF</sequence>
<accession>A0A0F9EUM1</accession>
<evidence type="ECO:0000256" key="2">
    <source>
        <dbReference type="ARBA" id="ARBA00006486"/>
    </source>
</evidence>
<dbReference type="NCBIfam" id="TIGR00110">
    <property type="entry name" value="ilvD"/>
    <property type="match status" value="1"/>
</dbReference>
<name>A0A0F9EUM1_9ZZZZ</name>
<dbReference type="Pfam" id="PF24877">
    <property type="entry name" value="ILV_EDD_C"/>
    <property type="match status" value="1"/>
</dbReference>
<comment type="pathway">
    <text evidence="13">Amino-acid biosynthesis; L-isoleucine biosynthesis; L-isoleucine from 2-oxobutanoate: step 3/4.</text>
</comment>
<evidence type="ECO:0000256" key="8">
    <source>
        <dbReference type="ARBA" id="ARBA00023014"/>
    </source>
</evidence>
<dbReference type="PANTHER" id="PTHR43661:SF3">
    <property type="entry name" value="D-XYLONATE DEHYDRATASE YAGF-RELATED"/>
    <property type="match status" value="1"/>
</dbReference>
<dbReference type="InterPro" id="IPR037237">
    <property type="entry name" value="IlvD/EDD_N"/>
</dbReference>
<dbReference type="GO" id="GO:0009097">
    <property type="term" value="P:isoleucine biosynthetic process"/>
    <property type="evidence" value="ECO:0007669"/>
    <property type="project" value="UniProtKB-UniPathway"/>
</dbReference>
<reference evidence="18" key="1">
    <citation type="journal article" date="2015" name="Nature">
        <title>Complex archaea that bridge the gap between prokaryotes and eukaryotes.</title>
        <authorList>
            <person name="Spang A."/>
            <person name="Saw J.H."/>
            <person name="Jorgensen S.L."/>
            <person name="Zaremba-Niedzwiedzka K."/>
            <person name="Martijn J."/>
            <person name="Lind A.E."/>
            <person name="van Eijk R."/>
            <person name="Schleper C."/>
            <person name="Guy L."/>
            <person name="Ettema T.J."/>
        </authorList>
    </citation>
    <scope>NUCLEOTIDE SEQUENCE</scope>
</reference>
<dbReference type="GO" id="GO:0009099">
    <property type="term" value="P:L-valine biosynthetic process"/>
    <property type="evidence" value="ECO:0007669"/>
    <property type="project" value="UniProtKB-UniPathway"/>
</dbReference>
<evidence type="ECO:0000256" key="10">
    <source>
        <dbReference type="ARBA" id="ARBA00023304"/>
    </source>
</evidence>
<feature type="domain" description="Dihydroxy-acid/6-phosphogluconate dehydratase N-terminal" evidence="16">
    <location>
        <begin position="45"/>
        <end position="349"/>
    </location>
</feature>
<evidence type="ECO:0000256" key="1">
    <source>
        <dbReference type="ARBA" id="ARBA00001946"/>
    </source>
</evidence>
<dbReference type="InterPro" id="IPR056740">
    <property type="entry name" value="ILV_EDD_C"/>
</dbReference>
<dbReference type="GO" id="GO:0046872">
    <property type="term" value="F:metal ion binding"/>
    <property type="evidence" value="ECO:0007669"/>
    <property type="project" value="UniProtKB-KW"/>
</dbReference>
<dbReference type="SUPFAM" id="SSF52016">
    <property type="entry name" value="LeuD/IlvD-like"/>
    <property type="match status" value="1"/>
</dbReference>
<comment type="pathway">
    <text evidence="12">Amino-acid biosynthesis; L-valine biosynthesis; L-valine from pyruvate: step 3/4.</text>
</comment>
<dbReference type="EMBL" id="LAZR01023655">
    <property type="protein sequence ID" value="KKL77763.1"/>
    <property type="molecule type" value="Genomic_DNA"/>
</dbReference>
<dbReference type="NCBIfam" id="NF002068">
    <property type="entry name" value="PRK00911.1"/>
    <property type="match status" value="1"/>
</dbReference>
<evidence type="ECO:0000256" key="11">
    <source>
        <dbReference type="ARBA" id="ARBA00029304"/>
    </source>
</evidence>
<comment type="cofactor">
    <cofactor evidence="1">
        <name>Mg(2+)</name>
        <dbReference type="ChEBI" id="CHEBI:18420"/>
    </cofactor>
</comment>
<dbReference type="SUPFAM" id="SSF143975">
    <property type="entry name" value="IlvD/EDD N-terminal domain-like"/>
    <property type="match status" value="1"/>
</dbReference>
<dbReference type="InterPro" id="IPR020558">
    <property type="entry name" value="DiOHA_6PGluconate_deHydtase_CS"/>
</dbReference>
<feature type="domain" description="Dihydroxy-acid/6-phosphogluconate dehydratase C-terminal" evidence="17">
    <location>
        <begin position="360"/>
        <end position="552"/>
    </location>
</feature>
<dbReference type="Pfam" id="PF00920">
    <property type="entry name" value="ILVD_EDD_N"/>
    <property type="match status" value="1"/>
</dbReference>
<dbReference type="FunFam" id="3.50.30.80:FF:000001">
    <property type="entry name" value="Dihydroxy-acid dehydratase"/>
    <property type="match status" value="1"/>
</dbReference>
<evidence type="ECO:0000256" key="3">
    <source>
        <dbReference type="ARBA" id="ARBA00022605"/>
    </source>
</evidence>
<evidence type="ECO:0000256" key="5">
    <source>
        <dbReference type="ARBA" id="ARBA00022723"/>
    </source>
</evidence>
<dbReference type="GO" id="GO:0004160">
    <property type="term" value="F:dihydroxy-acid dehydratase activity"/>
    <property type="evidence" value="ECO:0007669"/>
    <property type="project" value="UniProtKB-EC"/>
</dbReference>
<keyword evidence="8" id="KW-0411">Iron-sulfur</keyword>
<keyword evidence="3" id="KW-0028">Amino-acid biosynthesis</keyword>
<dbReference type="EC" id="4.2.1.9" evidence="14"/>
<dbReference type="UniPathway" id="UPA00049">
    <property type="reaction ID" value="UER00061"/>
</dbReference>
<dbReference type="PROSITE" id="PS00886">
    <property type="entry name" value="ILVD_EDD_1"/>
    <property type="match status" value="1"/>
</dbReference>
<dbReference type="GO" id="GO:0005829">
    <property type="term" value="C:cytosol"/>
    <property type="evidence" value="ECO:0007669"/>
    <property type="project" value="TreeGrafter"/>
</dbReference>
<evidence type="ECO:0000259" key="17">
    <source>
        <dbReference type="Pfam" id="PF24877"/>
    </source>
</evidence>
<keyword evidence="9" id="KW-0456">Lyase</keyword>
<keyword evidence="5" id="KW-0479">Metal-binding</keyword>
<evidence type="ECO:0000256" key="6">
    <source>
        <dbReference type="ARBA" id="ARBA00022842"/>
    </source>
</evidence>
<keyword evidence="7" id="KW-0408">Iron</keyword>
<evidence type="ECO:0000256" key="9">
    <source>
        <dbReference type="ARBA" id="ARBA00023239"/>
    </source>
</evidence>
<evidence type="ECO:0000256" key="13">
    <source>
        <dbReference type="ARBA" id="ARBA00029437"/>
    </source>
</evidence>
<proteinExistence type="inferred from homology"/>
<dbReference type="UniPathway" id="UPA00047">
    <property type="reaction ID" value="UER00057"/>
</dbReference>
<evidence type="ECO:0000256" key="15">
    <source>
        <dbReference type="ARBA" id="ARBA00034078"/>
    </source>
</evidence>
<comment type="caution">
    <text evidence="18">The sequence shown here is derived from an EMBL/GenBank/DDBJ whole genome shotgun (WGS) entry which is preliminary data.</text>
</comment>